<feature type="region of interest" description="Disordered" evidence="1">
    <location>
        <begin position="183"/>
        <end position="226"/>
    </location>
</feature>
<keyword evidence="2" id="KW-1133">Transmembrane helix</keyword>
<feature type="transmembrane region" description="Helical" evidence="2">
    <location>
        <begin position="840"/>
        <end position="862"/>
    </location>
</feature>
<dbReference type="AlphaFoldDB" id="A0A0M3HRT2"/>
<keyword evidence="3" id="KW-0732">Signal</keyword>
<feature type="compositionally biased region" description="Polar residues" evidence="1">
    <location>
        <begin position="803"/>
        <end position="818"/>
    </location>
</feature>
<evidence type="ECO:0000256" key="2">
    <source>
        <dbReference type="SAM" id="Phobius"/>
    </source>
</evidence>
<reference evidence="5" key="1">
    <citation type="submission" date="2017-02" db="UniProtKB">
        <authorList>
            <consortium name="WormBaseParasite"/>
        </authorList>
    </citation>
    <scope>IDENTIFICATION</scope>
</reference>
<name>A0A0M3HRT2_ASCLU</name>
<feature type="compositionally biased region" description="Polar residues" evidence="1">
    <location>
        <begin position="264"/>
        <end position="277"/>
    </location>
</feature>
<feature type="chain" id="PRO_5005656662" evidence="3">
    <location>
        <begin position="39"/>
        <end position="899"/>
    </location>
</feature>
<keyword evidence="2" id="KW-0472">Membrane</keyword>
<keyword evidence="2" id="KW-0812">Transmembrane</keyword>
<evidence type="ECO:0000256" key="3">
    <source>
        <dbReference type="SAM" id="SignalP"/>
    </source>
</evidence>
<feature type="compositionally biased region" description="Basic and acidic residues" evidence="1">
    <location>
        <begin position="185"/>
        <end position="196"/>
    </location>
</feature>
<sequence length="899" mass="99539">MRRQRVPMCTAIFNRMPWHTVVVSVCCILLLNTYGCSAQIADREPVICAGRLAESCETRLCFDAIDVEKGTIKSGCASKDMCTEPRCDMVGNQFICCCEHSVCNGKSEGLIKTRLRMWNSGQYFSGSRNALSQETSAEDAERYRLNVRNAELTDEEMQSTVHSSSEDVIAKTTTTLDELANLENAKSRSEQYHTEEQQTVTPVEHAKSSSEKHYASEQQTVAPVEQSITESTIEENVGEFDDEGDTAEPSTTLSTILSVHHHTSYTPPATSEELTTYSEDESSTLRSTTAAHVPSDDHLTTLSELHDDLSTVAPTEVQDEQYSTTESLLDSRERFTVSSEQESREQLPSSVQESFVESSTSPFEQEEEEKQEEEEGEEEEDASTIALKQETEYLITPAEEKETWHSTAVSETETDEQATTPDYVDSEGFTKDEESDSTEPSTTIKRNEVSSSSVEPTNESEAKFTKISDVGEEVLTEAEFTTPEPSTVSATRRIVLGGIKDDISYEEEGEMDVADEDEQEEHLHSTTKAITSEGATVTITHYDAKIVTIPAPSNLLDSQETGEDSSYEQVTTFSTPFEPTVTDEERESFTTEQSSLEEFSENSAQNSAEFGNEMYTEQQAGISGDNSYTNHPKHLFDNTEQTTPAQRMFDGIVDEQYEKDDKHNSDLFAEKISSEDVDSTEADNEVGNNYFGEISEKSMPDEATVIPEETTAQTEHMSTVDLTGQTTLPPPNHDSFAVTPLEIKAATSLEDDEEGTTVRTIAETVAIRELITHEDMPSTVEQVTRMPTTIRVPHYRTTLHTAGQGTHLSTEKSGISTRKNSRKTKRIDEDEKPRGALVPWWLVTIGGLVTALVIGGVTYKFISNRGKPGRRSTATATGQEMTPLKKPDEENGVQSGTEA</sequence>
<feature type="compositionally biased region" description="Polar residues" evidence="1">
    <location>
        <begin position="567"/>
        <end position="577"/>
    </location>
</feature>
<protein>
    <submittedName>
        <fullName evidence="5">Serine-rich adhesin for platelets-like</fullName>
    </submittedName>
</protein>
<feature type="compositionally biased region" description="Basic and acidic residues" evidence="1">
    <location>
        <begin position="204"/>
        <end position="215"/>
    </location>
</feature>
<keyword evidence="4" id="KW-1185">Reference proteome</keyword>
<organism evidence="4 5">
    <name type="scientific">Ascaris lumbricoides</name>
    <name type="common">Giant roundworm</name>
    <dbReference type="NCBI Taxonomy" id="6252"/>
    <lineage>
        <taxon>Eukaryota</taxon>
        <taxon>Metazoa</taxon>
        <taxon>Ecdysozoa</taxon>
        <taxon>Nematoda</taxon>
        <taxon>Chromadorea</taxon>
        <taxon>Rhabditida</taxon>
        <taxon>Spirurina</taxon>
        <taxon>Ascaridomorpha</taxon>
        <taxon>Ascaridoidea</taxon>
        <taxon>Ascarididae</taxon>
        <taxon>Ascaris</taxon>
    </lineage>
</organism>
<evidence type="ECO:0000313" key="4">
    <source>
        <dbReference type="Proteomes" id="UP000036681"/>
    </source>
</evidence>
<evidence type="ECO:0000313" key="5">
    <source>
        <dbReference type="WBParaSite" id="ALUE_0000506601-mRNA-1"/>
    </source>
</evidence>
<feature type="region of interest" description="Disordered" evidence="1">
    <location>
        <begin position="555"/>
        <end position="606"/>
    </location>
</feature>
<proteinExistence type="predicted"/>
<feature type="compositionally biased region" description="Acidic residues" evidence="1">
    <location>
        <begin position="364"/>
        <end position="382"/>
    </location>
</feature>
<feature type="compositionally biased region" description="Polar residues" evidence="1">
    <location>
        <begin position="438"/>
        <end position="459"/>
    </location>
</feature>
<feature type="signal peptide" evidence="3">
    <location>
        <begin position="1"/>
        <end position="38"/>
    </location>
</feature>
<feature type="compositionally biased region" description="Polar residues" evidence="1">
    <location>
        <begin position="346"/>
        <end position="363"/>
    </location>
</feature>
<feature type="region of interest" description="Disordered" evidence="1">
    <location>
        <begin position="262"/>
        <end position="291"/>
    </location>
</feature>
<dbReference type="Proteomes" id="UP000036681">
    <property type="component" value="Unplaced"/>
</dbReference>
<dbReference type="WBParaSite" id="ALUE_0000506601-mRNA-1">
    <property type="protein sequence ID" value="ALUE_0000506601-mRNA-1"/>
    <property type="gene ID" value="ALUE_0000506601"/>
</dbReference>
<feature type="region of interest" description="Disordered" evidence="1">
    <location>
        <begin position="803"/>
        <end position="830"/>
    </location>
</feature>
<feature type="region of interest" description="Disordered" evidence="1">
    <location>
        <begin position="863"/>
        <end position="899"/>
    </location>
</feature>
<evidence type="ECO:0000256" key="1">
    <source>
        <dbReference type="SAM" id="MobiDB-lite"/>
    </source>
</evidence>
<feature type="region of interest" description="Disordered" evidence="1">
    <location>
        <begin position="312"/>
        <end position="469"/>
    </location>
</feature>
<feature type="compositionally biased region" description="Polar residues" evidence="1">
    <location>
        <begin position="590"/>
        <end position="606"/>
    </location>
</feature>
<feature type="compositionally biased region" description="Polar residues" evidence="1">
    <location>
        <begin position="216"/>
        <end position="226"/>
    </location>
</feature>
<accession>A0A0M3HRT2</accession>
<feature type="compositionally biased region" description="Basic and acidic residues" evidence="1">
    <location>
        <begin position="329"/>
        <end position="345"/>
    </location>
</feature>